<dbReference type="GO" id="GO:0051726">
    <property type="term" value="P:regulation of cell cycle"/>
    <property type="evidence" value="ECO:0007669"/>
    <property type="project" value="InterPro"/>
</dbReference>
<keyword evidence="3 5" id="KW-0649">Protein kinase inhibitor</keyword>
<keyword evidence="9" id="KW-1185">Reference proteome</keyword>
<name>A0AAV5KD48_9ROSI</name>
<dbReference type="Proteomes" id="UP001054252">
    <property type="component" value="Unassembled WGS sequence"/>
</dbReference>
<evidence type="ECO:0000313" key="9">
    <source>
        <dbReference type="Proteomes" id="UP001054252"/>
    </source>
</evidence>
<evidence type="ECO:0000256" key="1">
    <source>
        <dbReference type="ARBA" id="ARBA00004642"/>
    </source>
</evidence>
<accession>A0AAV5KD48</accession>
<evidence type="ECO:0000256" key="3">
    <source>
        <dbReference type="ARBA" id="ARBA00023013"/>
    </source>
</evidence>
<comment type="similarity">
    <text evidence="2 5">Belongs to the CDI family. ICK/KRP subfamily.</text>
</comment>
<dbReference type="PANTHER" id="PTHR46776">
    <property type="entry name" value="CYCLIN-DEPENDENT KINASE INHIBITOR 4-RELATED"/>
    <property type="match status" value="1"/>
</dbReference>
<dbReference type="InterPro" id="IPR044275">
    <property type="entry name" value="KRP"/>
</dbReference>
<evidence type="ECO:0000256" key="4">
    <source>
        <dbReference type="ARBA" id="ARBA00023306"/>
    </source>
</evidence>
<evidence type="ECO:0000256" key="5">
    <source>
        <dbReference type="PIRNR" id="PIRNR017811"/>
    </source>
</evidence>
<dbReference type="EMBL" id="BPVZ01000060">
    <property type="protein sequence ID" value="GKV22498.1"/>
    <property type="molecule type" value="Genomic_DNA"/>
</dbReference>
<evidence type="ECO:0000256" key="6">
    <source>
        <dbReference type="SAM" id="MobiDB-lite"/>
    </source>
</evidence>
<reference evidence="8 9" key="1">
    <citation type="journal article" date="2021" name="Commun. Biol.">
        <title>The genome of Shorea leprosula (Dipterocarpaceae) highlights the ecological relevance of drought in aseasonal tropical rainforests.</title>
        <authorList>
            <person name="Ng K.K.S."/>
            <person name="Kobayashi M.J."/>
            <person name="Fawcett J.A."/>
            <person name="Hatakeyama M."/>
            <person name="Paape T."/>
            <person name="Ng C.H."/>
            <person name="Ang C.C."/>
            <person name="Tnah L.H."/>
            <person name="Lee C.T."/>
            <person name="Nishiyama T."/>
            <person name="Sese J."/>
            <person name="O'Brien M.J."/>
            <person name="Copetti D."/>
            <person name="Mohd Noor M.I."/>
            <person name="Ong R.C."/>
            <person name="Putra M."/>
            <person name="Sireger I.Z."/>
            <person name="Indrioko S."/>
            <person name="Kosugi Y."/>
            <person name="Izuno A."/>
            <person name="Isagi Y."/>
            <person name="Lee S.L."/>
            <person name="Shimizu K.K."/>
        </authorList>
    </citation>
    <scope>NUCLEOTIDE SEQUENCE [LARGE SCALE GENOMIC DNA]</scope>
    <source>
        <strain evidence="8">214</strain>
    </source>
</reference>
<dbReference type="InterPro" id="IPR044898">
    <property type="entry name" value="CDI_dom_sf"/>
</dbReference>
<evidence type="ECO:0000259" key="7">
    <source>
        <dbReference type="Pfam" id="PF02234"/>
    </source>
</evidence>
<proteinExistence type="inferred from homology"/>
<dbReference type="PIRSF" id="PIRSF017811">
    <property type="entry name" value="CDK_inhib_pln"/>
    <property type="match status" value="1"/>
</dbReference>
<dbReference type="GO" id="GO:0004861">
    <property type="term" value="F:cyclin-dependent protein serine/threonine kinase inhibitor activity"/>
    <property type="evidence" value="ECO:0007669"/>
    <property type="project" value="UniProtKB-UniRule"/>
</dbReference>
<feature type="region of interest" description="Disordered" evidence="6">
    <location>
        <begin position="1"/>
        <end position="24"/>
    </location>
</feature>
<dbReference type="Gene3D" id="4.10.365.10">
    <property type="entry name" value="p27"/>
    <property type="match status" value="1"/>
</dbReference>
<protein>
    <recommendedName>
        <fullName evidence="5">Cyclin-dependent kinase inhibitor</fullName>
    </recommendedName>
</protein>
<dbReference type="AlphaFoldDB" id="A0AAV5KD48"/>
<evidence type="ECO:0000313" key="8">
    <source>
        <dbReference type="EMBL" id="GKV22498.1"/>
    </source>
</evidence>
<evidence type="ECO:0000256" key="2">
    <source>
        <dbReference type="ARBA" id="ARBA00010274"/>
    </source>
</evidence>
<dbReference type="Pfam" id="PF02234">
    <property type="entry name" value="CDI"/>
    <property type="match status" value="1"/>
</dbReference>
<feature type="region of interest" description="Disordered" evidence="6">
    <location>
        <begin position="146"/>
        <end position="167"/>
    </location>
</feature>
<comment type="subcellular location">
    <subcellularLocation>
        <location evidence="1">Nucleus</location>
        <location evidence="1">Nucleoplasm</location>
    </subcellularLocation>
</comment>
<sequence length="215" mass="23996">MGDYGRNCKRNSAASEMEEVSSASVSLSKRSKIFKEFESPSPGIELEIPPLFSHFLEKPVSPATSSNSGGVVVGEVSSSICWDESLVSRCFSNESCEIVKESLTFVDLEAKSFETEISTCNNSSNKFSKETTPLSQLRGDFEEMDSTMKKSSPAVASNQPRNSHAVAKMPSQVEIDEFFSVAEKDEQKRFTKKYNYDIVKDVPLEGRYQWVRLKP</sequence>
<comment type="caution">
    <text evidence="8">The sequence shown here is derived from an EMBL/GenBank/DDBJ whole genome shotgun (WGS) entry which is preliminary data.</text>
</comment>
<feature type="domain" description="Cyclin-dependent kinase inhibitor" evidence="7">
    <location>
        <begin position="169"/>
        <end position="213"/>
    </location>
</feature>
<feature type="compositionally biased region" description="Low complexity" evidence="6">
    <location>
        <begin position="12"/>
        <end position="24"/>
    </location>
</feature>
<dbReference type="GO" id="GO:0005654">
    <property type="term" value="C:nucleoplasm"/>
    <property type="evidence" value="ECO:0007669"/>
    <property type="project" value="UniProtKB-SubCell"/>
</dbReference>
<organism evidence="8 9">
    <name type="scientific">Rubroshorea leprosula</name>
    <dbReference type="NCBI Taxonomy" id="152421"/>
    <lineage>
        <taxon>Eukaryota</taxon>
        <taxon>Viridiplantae</taxon>
        <taxon>Streptophyta</taxon>
        <taxon>Embryophyta</taxon>
        <taxon>Tracheophyta</taxon>
        <taxon>Spermatophyta</taxon>
        <taxon>Magnoliopsida</taxon>
        <taxon>eudicotyledons</taxon>
        <taxon>Gunneridae</taxon>
        <taxon>Pentapetalae</taxon>
        <taxon>rosids</taxon>
        <taxon>malvids</taxon>
        <taxon>Malvales</taxon>
        <taxon>Dipterocarpaceae</taxon>
        <taxon>Rubroshorea</taxon>
    </lineage>
</organism>
<gene>
    <name evidence="8" type="ORF">SLEP1_g32363</name>
</gene>
<dbReference type="InterPro" id="IPR003175">
    <property type="entry name" value="CDI_dom"/>
</dbReference>
<keyword evidence="4" id="KW-0131">Cell cycle</keyword>